<name>A0A2B8BID2_9PROT</name>
<dbReference type="RefSeq" id="WP_098736602.1">
    <property type="nucleotide sequence ID" value="NZ_PDKW01000040.1"/>
</dbReference>
<dbReference type="EMBL" id="PDKW01000040">
    <property type="protein sequence ID" value="PGH57152.1"/>
    <property type="molecule type" value="Genomic_DNA"/>
</dbReference>
<evidence type="ECO:0000313" key="3">
    <source>
        <dbReference type="Proteomes" id="UP000225379"/>
    </source>
</evidence>
<organism evidence="2 3">
    <name type="scientific">Azospirillum palustre</name>
    <dbReference type="NCBI Taxonomy" id="2044885"/>
    <lineage>
        <taxon>Bacteria</taxon>
        <taxon>Pseudomonadati</taxon>
        <taxon>Pseudomonadota</taxon>
        <taxon>Alphaproteobacteria</taxon>
        <taxon>Rhodospirillales</taxon>
        <taxon>Azospirillaceae</taxon>
        <taxon>Azospirillum</taxon>
    </lineage>
</organism>
<gene>
    <name evidence="2" type="ORF">CRT60_11780</name>
</gene>
<protein>
    <submittedName>
        <fullName evidence="2">Uncharacterized protein</fullName>
    </submittedName>
</protein>
<evidence type="ECO:0000256" key="1">
    <source>
        <dbReference type="SAM" id="Coils"/>
    </source>
</evidence>
<comment type="caution">
    <text evidence="2">The sequence shown here is derived from an EMBL/GenBank/DDBJ whole genome shotgun (WGS) entry which is preliminary data.</text>
</comment>
<dbReference type="Proteomes" id="UP000225379">
    <property type="component" value="Unassembled WGS sequence"/>
</dbReference>
<reference evidence="3" key="1">
    <citation type="submission" date="2017-10" db="EMBL/GenBank/DDBJ databases">
        <authorList>
            <person name="Kravchenko I.K."/>
            <person name="Grouzdev D.S."/>
        </authorList>
    </citation>
    <scope>NUCLEOTIDE SEQUENCE [LARGE SCALE GENOMIC DNA]</scope>
    <source>
        <strain evidence="3">B2</strain>
    </source>
</reference>
<sequence>MMVDAMAKAHADRTCSELEDMICRLTAQAERVERTLEEAKRDRESLLRDLHVARQALASRQRAAKEPAVSSHALLRYVERVLGIDVKALERTLLSQEVRNAIRAGATRVTVDGLSLVVKDNVIVTVVD</sequence>
<keyword evidence="1" id="KW-0175">Coiled coil</keyword>
<keyword evidence="3" id="KW-1185">Reference proteome</keyword>
<evidence type="ECO:0000313" key="2">
    <source>
        <dbReference type="EMBL" id="PGH57152.1"/>
    </source>
</evidence>
<accession>A0A2B8BID2</accession>
<proteinExistence type="predicted"/>
<dbReference type="AlphaFoldDB" id="A0A2B8BID2"/>
<dbReference type="OrthoDB" id="7605594at2"/>
<feature type="coiled-coil region" evidence="1">
    <location>
        <begin position="29"/>
        <end position="56"/>
    </location>
</feature>